<keyword evidence="2" id="KW-1185">Reference proteome</keyword>
<evidence type="ECO:0000313" key="1">
    <source>
        <dbReference type="EMBL" id="EFA10992.1"/>
    </source>
</evidence>
<sequence length="83" mass="9072">MLRTSYGANTSCKAIYMVLRAAPERLRFPKSGLHVNLHGVPAAILHPLTELSRNENRTPSLERRQGILVPIDGGGRHRDACGG</sequence>
<reference evidence="1 2" key="2">
    <citation type="journal article" date="2010" name="Nucleic Acids Res.">
        <title>BeetleBase in 2010: revisions to provide comprehensive genomic information for Tribolium castaneum.</title>
        <authorList>
            <person name="Kim H.S."/>
            <person name="Murphy T."/>
            <person name="Xia J."/>
            <person name="Caragea D."/>
            <person name="Park Y."/>
            <person name="Beeman R.W."/>
            <person name="Lorenzen M.D."/>
            <person name="Butcher S."/>
            <person name="Manak J.R."/>
            <person name="Brown S.J."/>
        </authorList>
    </citation>
    <scope>GENOME REANNOTATION</scope>
    <source>
        <strain evidence="1 2">Georgia GA2</strain>
    </source>
</reference>
<gene>
    <name evidence="1" type="primary">GLEAN_04163</name>
    <name evidence="1" type="ORF">TcasGA2_TC004163</name>
</gene>
<organism evidence="1 2">
    <name type="scientific">Tribolium castaneum</name>
    <name type="common">Red flour beetle</name>
    <dbReference type="NCBI Taxonomy" id="7070"/>
    <lineage>
        <taxon>Eukaryota</taxon>
        <taxon>Metazoa</taxon>
        <taxon>Ecdysozoa</taxon>
        <taxon>Arthropoda</taxon>
        <taxon>Hexapoda</taxon>
        <taxon>Insecta</taxon>
        <taxon>Pterygota</taxon>
        <taxon>Neoptera</taxon>
        <taxon>Endopterygota</taxon>
        <taxon>Coleoptera</taxon>
        <taxon>Polyphaga</taxon>
        <taxon>Cucujiformia</taxon>
        <taxon>Tenebrionidae</taxon>
        <taxon>Tenebrionidae incertae sedis</taxon>
        <taxon>Tribolium</taxon>
    </lineage>
</organism>
<dbReference type="InParanoid" id="D6W6S4"/>
<reference evidence="1 2" key="1">
    <citation type="journal article" date="2008" name="Nature">
        <title>The genome of the model beetle and pest Tribolium castaneum.</title>
        <authorList>
            <consortium name="Tribolium Genome Sequencing Consortium"/>
            <person name="Richards S."/>
            <person name="Gibbs R.A."/>
            <person name="Weinstock G.M."/>
            <person name="Brown S.J."/>
            <person name="Denell R."/>
            <person name="Beeman R.W."/>
            <person name="Gibbs R."/>
            <person name="Beeman R.W."/>
            <person name="Brown S.J."/>
            <person name="Bucher G."/>
            <person name="Friedrich M."/>
            <person name="Grimmelikhuijzen C.J."/>
            <person name="Klingler M."/>
            <person name="Lorenzen M."/>
            <person name="Richards S."/>
            <person name="Roth S."/>
            <person name="Schroder R."/>
            <person name="Tautz D."/>
            <person name="Zdobnov E.M."/>
            <person name="Muzny D."/>
            <person name="Gibbs R.A."/>
            <person name="Weinstock G.M."/>
            <person name="Attaway T."/>
            <person name="Bell S."/>
            <person name="Buhay C.J."/>
            <person name="Chandrabose M.N."/>
            <person name="Chavez D."/>
            <person name="Clerk-Blankenburg K.P."/>
            <person name="Cree A."/>
            <person name="Dao M."/>
            <person name="Davis C."/>
            <person name="Chacko J."/>
            <person name="Dinh H."/>
            <person name="Dugan-Rocha S."/>
            <person name="Fowler G."/>
            <person name="Garner T.T."/>
            <person name="Garnes J."/>
            <person name="Gnirke A."/>
            <person name="Hawes A."/>
            <person name="Hernandez J."/>
            <person name="Hines S."/>
            <person name="Holder M."/>
            <person name="Hume J."/>
            <person name="Jhangiani S.N."/>
            <person name="Joshi V."/>
            <person name="Khan Z.M."/>
            <person name="Jackson L."/>
            <person name="Kovar C."/>
            <person name="Kowis A."/>
            <person name="Lee S."/>
            <person name="Lewis L.R."/>
            <person name="Margolis J."/>
            <person name="Morgan M."/>
            <person name="Nazareth L.V."/>
            <person name="Nguyen N."/>
            <person name="Okwuonu G."/>
            <person name="Parker D."/>
            <person name="Richards S."/>
            <person name="Ruiz S.J."/>
            <person name="Santibanez J."/>
            <person name="Savard J."/>
            <person name="Scherer S.E."/>
            <person name="Schneider B."/>
            <person name="Sodergren E."/>
            <person name="Tautz D."/>
            <person name="Vattahil S."/>
            <person name="Villasana D."/>
            <person name="White C.S."/>
            <person name="Wright R."/>
            <person name="Park Y."/>
            <person name="Beeman R.W."/>
            <person name="Lord J."/>
            <person name="Oppert B."/>
            <person name="Lorenzen M."/>
            <person name="Brown S."/>
            <person name="Wang L."/>
            <person name="Savard J."/>
            <person name="Tautz D."/>
            <person name="Richards S."/>
            <person name="Weinstock G."/>
            <person name="Gibbs R.A."/>
            <person name="Liu Y."/>
            <person name="Worley K."/>
            <person name="Weinstock G."/>
            <person name="Elsik C.G."/>
            <person name="Reese J.T."/>
            <person name="Elhaik E."/>
            <person name="Landan G."/>
            <person name="Graur D."/>
            <person name="Arensburger P."/>
            <person name="Atkinson P."/>
            <person name="Beeman R.W."/>
            <person name="Beidler J."/>
            <person name="Brown S.J."/>
            <person name="Demuth J.P."/>
            <person name="Drury D.W."/>
            <person name="Du Y.Z."/>
            <person name="Fujiwara H."/>
            <person name="Lorenzen M."/>
            <person name="Maselli V."/>
            <person name="Osanai M."/>
            <person name="Park Y."/>
            <person name="Robertson H.M."/>
            <person name="Tu Z."/>
            <person name="Wang J.J."/>
            <person name="Wang S."/>
            <person name="Richards S."/>
            <person name="Song H."/>
            <person name="Zhang L."/>
            <person name="Sodergren E."/>
            <person name="Werner D."/>
            <person name="Stanke M."/>
            <person name="Morgenstern B."/>
            <person name="Solovyev V."/>
            <person name="Kosarev P."/>
            <person name="Brown G."/>
            <person name="Chen H.C."/>
            <person name="Ermolaeva O."/>
            <person name="Hlavina W."/>
            <person name="Kapustin Y."/>
            <person name="Kiryutin B."/>
            <person name="Kitts P."/>
            <person name="Maglott D."/>
            <person name="Pruitt K."/>
            <person name="Sapojnikov V."/>
            <person name="Souvorov A."/>
            <person name="Mackey A.J."/>
            <person name="Waterhouse R.M."/>
            <person name="Wyder S."/>
            <person name="Zdobnov E.M."/>
            <person name="Zdobnov E.M."/>
            <person name="Wyder S."/>
            <person name="Kriventseva E.V."/>
            <person name="Kadowaki T."/>
            <person name="Bork P."/>
            <person name="Aranda M."/>
            <person name="Bao R."/>
            <person name="Beermann A."/>
            <person name="Berns N."/>
            <person name="Bolognesi R."/>
            <person name="Bonneton F."/>
            <person name="Bopp D."/>
            <person name="Brown S.J."/>
            <person name="Bucher G."/>
            <person name="Butts T."/>
            <person name="Chaumot A."/>
            <person name="Denell R.E."/>
            <person name="Ferrier D.E."/>
            <person name="Friedrich M."/>
            <person name="Gordon C.M."/>
            <person name="Jindra M."/>
            <person name="Klingler M."/>
            <person name="Lan Q."/>
            <person name="Lattorff H.M."/>
            <person name="Laudet V."/>
            <person name="von Levetsow C."/>
            <person name="Liu Z."/>
            <person name="Lutz R."/>
            <person name="Lynch J.A."/>
            <person name="da Fonseca R.N."/>
            <person name="Posnien N."/>
            <person name="Reuter R."/>
            <person name="Roth S."/>
            <person name="Savard J."/>
            <person name="Schinko J.B."/>
            <person name="Schmitt C."/>
            <person name="Schoppmeier M."/>
            <person name="Schroder R."/>
            <person name="Shippy T.D."/>
            <person name="Simonnet F."/>
            <person name="Marques-Souza H."/>
            <person name="Tautz D."/>
            <person name="Tomoyasu Y."/>
            <person name="Trauner J."/>
            <person name="Van der Zee M."/>
            <person name="Vervoort M."/>
            <person name="Wittkopp N."/>
            <person name="Wimmer E.A."/>
            <person name="Yang X."/>
            <person name="Jones A.K."/>
            <person name="Sattelle D.B."/>
            <person name="Ebert P.R."/>
            <person name="Nelson D."/>
            <person name="Scott J.G."/>
            <person name="Beeman R.W."/>
            <person name="Muthukrishnan S."/>
            <person name="Kramer K.J."/>
            <person name="Arakane Y."/>
            <person name="Beeman R.W."/>
            <person name="Zhu Q."/>
            <person name="Hogenkamp D."/>
            <person name="Dixit R."/>
            <person name="Oppert B."/>
            <person name="Jiang H."/>
            <person name="Zou Z."/>
            <person name="Marshall J."/>
            <person name="Elpidina E."/>
            <person name="Vinokurov K."/>
            <person name="Oppert C."/>
            <person name="Zou Z."/>
            <person name="Evans J."/>
            <person name="Lu Z."/>
            <person name="Zhao P."/>
            <person name="Sumathipala N."/>
            <person name="Altincicek B."/>
            <person name="Vilcinskas A."/>
            <person name="Williams M."/>
            <person name="Hultmark D."/>
            <person name="Hetru C."/>
            <person name="Jiang H."/>
            <person name="Grimmelikhuijzen C.J."/>
            <person name="Hauser F."/>
            <person name="Cazzamali G."/>
            <person name="Williamson M."/>
            <person name="Park Y."/>
            <person name="Li B."/>
            <person name="Tanaka Y."/>
            <person name="Predel R."/>
            <person name="Neupert S."/>
            <person name="Schachtner J."/>
            <person name="Verleyen P."/>
            <person name="Raible F."/>
            <person name="Bork P."/>
            <person name="Friedrich M."/>
            <person name="Walden K.K."/>
            <person name="Robertson H.M."/>
            <person name="Angeli S."/>
            <person name="Foret S."/>
            <person name="Bucher G."/>
            <person name="Schuetz S."/>
            <person name="Maleszka R."/>
            <person name="Wimmer E.A."/>
            <person name="Beeman R.W."/>
            <person name="Lorenzen M."/>
            <person name="Tomoyasu Y."/>
            <person name="Miller S.C."/>
            <person name="Grossmann D."/>
            <person name="Bucher G."/>
        </authorList>
    </citation>
    <scope>NUCLEOTIDE SEQUENCE [LARGE SCALE GENOMIC DNA]</scope>
    <source>
        <strain evidence="1 2">Georgia GA2</strain>
    </source>
</reference>
<dbReference type="HOGENOM" id="CLU_2545578_0_0_1"/>
<protein>
    <submittedName>
        <fullName evidence="1">Uncharacterized protein</fullName>
    </submittedName>
</protein>
<proteinExistence type="predicted"/>
<dbReference type="AlphaFoldDB" id="D6W6S4"/>
<name>D6W6S4_TRICA</name>
<accession>D6W6S4</accession>
<evidence type="ECO:0000313" key="2">
    <source>
        <dbReference type="Proteomes" id="UP000007266"/>
    </source>
</evidence>
<dbReference type="EMBL" id="KQ971307">
    <property type="protein sequence ID" value="EFA10992.1"/>
    <property type="molecule type" value="Genomic_DNA"/>
</dbReference>
<dbReference type="Proteomes" id="UP000007266">
    <property type="component" value="Linkage group 1"/>
</dbReference>